<dbReference type="EMBL" id="CP036434">
    <property type="protein sequence ID" value="QDV07350.1"/>
    <property type="molecule type" value="Genomic_DNA"/>
</dbReference>
<name>A0A518ETD4_9BACT</name>
<evidence type="ECO:0000313" key="2">
    <source>
        <dbReference type="EMBL" id="QDV07350.1"/>
    </source>
</evidence>
<keyword evidence="3" id="KW-1185">Reference proteome</keyword>
<sequence precursor="true">MQLHAIARGAAARLSSLALSFSASALLITAPAHAAPQQLTTVEDGYQVGPSASLSDLCADGPSYASFLDGSYLVFDGYDVEHRGASGALLRRYASFPFYRFPSFVILNDAATVAYFGESSNGNVYELDLTSGSVSPMGAFNFVFDMAVDDAAGFGYVSAATAGFGLNSVHRIDLNTFASTEVVSLIGFSGPVTVDAAGDLLVARLPDTFPFPNDSVSVLRFAAADLASGTLQLEADATVEVANLDGLSSLVFDDRANQVLLMETNTGTTGFDTILWKQRVGGTLERIAETSGFAGGLEFQDGNIGTEFGPFQPNYTSLTFIESDCFNSGSFNRAEIRPLRPVASFDGPSLGASGSASFELTGCPDLGFASLWIARAGALTTNDVIVDLGGTSPIALRAPLANFGRRFPMIPLNGAGGLSLPFFQDAAIEGGLLAQFLIFDGNGVLLTTSNFTINRSSF</sequence>
<protein>
    <recommendedName>
        <fullName evidence="4">Phytase-like domain-containing protein</fullName>
    </recommendedName>
</protein>
<accession>A0A518ETD4</accession>
<dbReference type="SUPFAM" id="SSF101898">
    <property type="entry name" value="NHL repeat"/>
    <property type="match status" value="1"/>
</dbReference>
<evidence type="ECO:0008006" key="4">
    <source>
        <dbReference type="Google" id="ProtNLM"/>
    </source>
</evidence>
<dbReference type="AlphaFoldDB" id="A0A518ETD4"/>
<organism evidence="2 3">
    <name type="scientific">Saltatorellus ferox</name>
    <dbReference type="NCBI Taxonomy" id="2528018"/>
    <lineage>
        <taxon>Bacteria</taxon>
        <taxon>Pseudomonadati</taxon>
        <taxon>Planctomycetota</taxon>
        <taxon>Planctomycetia</taxon>
        <taxon>Planctomycetia incertae sedis</taxon>
        <taxon>Saltatorellus</taxon>
    </lineage>
</organism>
<dbReference type="Proteomes" id="UP000320390">
    <property type="component" value="Chromosome"/>
</dbReference>
<reference evidence="2 3" key="1">
    <citation type="submission" date="2019-02" db="EMBL/GenBank/DDBJ databases">
        <title>Deep-cultivation of Planctomycetes and their phenomic and genomic characterization uncovers novel biology.</title>
        <authorList>
            <person name="Wiegand S."/>
            <person name="Jogler M."/>
            <person name="Boedeker C."/>
            <person name="Pinto D."/>
            <person name="Vollmers J."/>
            <person name="Rivas-Marin E."/>
            <person name="Kohn T."/>
            <person name="Peeters S.H."/>
            <person name="Heuer A."/>
            <person name="Rast P."/>
            <person name="Oberbeckmann S."/>
            <person name="Bunk B."/>
            <person name="Jeske O."/>
            <person name="Meyerdierks A."/>
            <person name="Storesund J.E."/>
            <person name="Kallscheuer N."/>
            <person name="Luecker S."/>
            <person name="Lage O.M."/>
            <person name="Pohl T."/>
            <person name="Merkel B.J."/>
            <person name="Hornburger P."/>
            <person name="Mueller R.-W."/>
            <person name="Bruemmer F."/>
            <person name="Labrenz M."/>
            <person name="Spormann A.M."/>
            <person name="Op den Camp H."/>
            <person name="Overmann J."/>
            <person name="Amann R."/>
            <person name="Jetten M.S.M."/>
            <person name="Mascher T."/>
            <person name="Medema M.H."/>
            <person name="Devos D.P."/>
            <person name="Kaster A.-K."/>
            <person name="Ovreas L."/>
            <person name="Rohde M."/>
            <person name="Galperin M.Y."/>
            <person name="Jogler C."/>
        </authorList>
    </citation>
    <scope>NUCLEOTIDE SEQUENCE [LARGE SCALE GENOMIC DNA]</scope>
    <source>
        <strain evidence="2 3">Poly30</strain>
    </source>
</reference>
<feature type="signal peptide" evidence="1">
    <location>
        <begin position="1"/>
        <end position="34"/>
    </location>
</feature>
<evidence type="ECO:0000313" key="3">
    <source>
        <dbReference type="Proteomes" id="UP000320390"/>
    </source>
</evidence>
<dbReference type="RefSeq" id="WP_145198305.1">
    <property type="nucleotide sequence ID" value="NZ_CP036434.1"/>
</dbReference>
<proteinExistence type="predicted"/>
<feature type="chain" id="PRO_5022175447" description="Phytase-like domain-containing protein" evidence="1">
    <location>
        <begin position="35"/>
        <end position="458"/>
    </location>
</feature>
<keyword evidence="1" id="KW-0732">Signal</keyword>
<evidence type="ECO:0000256" key="1">
    <source>
        <dbReference type="SAM" id="SignalP"/>
    </source>
</evidence>
<gene>
    <name evidence="2" type="ORF">Poly30_28740</name>
</gene>